<evidence type="ECO:0000256" key="3">
    <source>
        <dbReference type="PIRSR" id="PIRSR618191-1"/>
    </source>
</evidence>
<dbReference type="EMBL" id="JAXOTQ010000075">
    <property type="protein sequence ID" value="MDZ5494453.1"/>
    <property type="molecule type" value="Genomic_DNA"/>
</dbReference>
<evidence type="ECO:0000313" key="6">
    <source>
        <dbReference type="EMBL" id="MDZ5494453.1"/>
    </source>
</evidence>
<dbReference type="RefSeq" id="WP_109804293.1">
    <property type="nucleotide sequence ID" value="NZ_JAXOTQ010000075.1"/>
</dbReference>
<evidence type="ECO:0000313" key="9">
    <source>
        <dbReference type="Proteomes" id="UP001290101"/>
    </source>
</evidence>
<accession>A0A317DBC5</accession>
<reference evidence="6 9" key="2">
    <citation type="submission" date="2023-12" db="EMBL/GenBank/DDBJ databases">
        <title>Micromonospora sp. nov., isolated from Atacama Desert.</title>
        <authorList>
            <person name="Carro L."/>
            <person name="Golinska P."/>
            <person name="Klenk H.-P."/>
            <person name="Goodfellow M."/>
        </authorList>
    </citation>
    <scope>NUCLEOTIDE SEQUENCE [LARGE SCALE GENOMIC DNA]</scope>
    <source>
        <strain evidence="6 9">4G53</strain>
    </source>
</reference>
<comment type="similarity">
    <text evidence="1 4">Belongs to the 4-oxalocrotonate tautomerase family.</text>
</comment>
<dbReference type="NCBIfam" id="TIGR00013">
    <property type="entry name" value="taut"/>
    <property type="match status" value="1"/>
</dbReference>
<dbReference type="OrthoDB" id="4965437at2"/>
<keyword evidence="9" id="KW-1185">Reference proteome</keyword>
<dbReference type="InterPro" id="IPR018191">
    <property type="entry name" value="4-OT"/>
</dbReference>
<evidence type="ECO:0000256" key="1">
    <source>
        <dbReference type="ARBA" id="ARBA00006723"/>
    </source>
</evidence>
<evidence type="ECO:0000259" key="5">
    <source>
        <dbReference type="Pfam" id="PF01361"/>
    </source>
</evidence>
<dbReference type="Gene3D" id="3.30.429.10">
    <property type="entry name" value="Macrophage Migration Inhibitory Factor"/>
    <property type="match status" value="1"/>
</dbReference>
<feature type="domain" description="4-oxalocrotonate tautomerase-like" evidence="5">
    <location>
        <begin position="2"/>
        <end position="67"/>
    </location>
</feature>
<dbReference type="PANTHER" id="PTHR35530">
    <property type="entry name" value="TAUTOMERASE-RELATED"/>
    <property type="match status" value="1"/>
</dbReference>
<sequence length="79" mass="8496">MPIVTIQITREGSTPGASAATAEEKAALIKGVSELLLDVLNKPLDSTFVVIDEVDTENWGRGGLPVEQYRRQQNSGSPE</sequence>
<feature type="active site" description="Proton acceptor; via imino nitrogen" evidence="3">
    <location>
        <position position="2"/>
    </location>
</feature>
<dbReference type="GO" id="GO:0016853">
    <property type="term" value="F:isomerase activity"/>
    <property type="evidence" value="ECO:0007669"/>
    <property type="project" value="UniProtKB-UniRule"/>
</dbReference>
<gene>
    <name evidence="7" type="ORF">DKT69_26865</name>
    <name evidence="6" type="ORF">U2F25_34255</name>
</gene>
<dbReference type="EC" id="5.3.2.-" evidence="4"/>
<comment type="caution">
    <text evidence="7">The sequence shown here is derived from an EMBL/GenBank/DDBJ whole genome shotgun (WGS) entry which is preliminary data.</text>
</comment>
<dbReference type="SUPFAM" id="SSF55331">
    <property type="entry name" value="Tautomerase/MIF"/>
    <property type="match status" value="1"/>
</dbReference>
<reference evidence="7 8" key="1">
    <citation type="submission" date="2018-05" db="EMBL/GenBank/DDBJ databases">
        <title>Micromonosporas from Atacama Desert.</title>
        <authorList>
            <person name="Carro L."/>
            <person name="Golinska P."/>
            <person name="Klenk H.-P."/>
            <person name="Goodfellow M."/>
        </authorList>
    </citation>
    <scope>NUCLEOTIDE SEQUENCE [LARGE SCALE GENOMIC DNA]</scope>
    <source>
        <strain evidence="7 8">4G51</strain>
    </source>
</reference>
<dbReference type="EMBL" id="QGKS01000322">
    <property type="protein sequence ID" value="PWR11400.1"/>
    <property type="molecule type" value="Genomic_DNA"/>
</dbReference>
<dbReference type="InterPro" id="IPR014347">
    <property type="entry name" value="Tautomerase/MIF_sf"/>
</dbReference>
<protein>
    <recommendedName>
        <fullName evidence="4">Tautomerase</fullName>
        <ecNumber evidence="4">5.3.2.-</ecNumber>
    </recommendedName>
</protein>
<dbReference type="InterPro" id="IPR004370">
    <property type="entry name" value="4-OT-like_dom"/>
</dbReference>
<dbReference type="Proteomes" id="UP001290101">
    <property type="component" value="Unassembled WGS sequence"/>
</dbReference>
<dbReference type="Pfam" id="PF01361">
    <property type="entry name" value="Tautomerase"/>
    <property type="match status" value="1"/>
</dbReference>
<name>A0A317DBC5_9ACTN</name>
<keyword evidence="2 4" id="KW-0413">Isomerase</keyword>
<evidence type="ECO:0000313" key="8">
    <source>
        <dbReference type="Proteomes" id="UP000246050"/>
    </source>
</evidence>
<dbReference type="PANTHER" id="PTHR35530:SF1">
    <property type="entry name" value="2-HYDROXYMUCONATE TAUTOMERASE"/>
    <property type="match status" value="1"/>
</dbReference>
<dbReference type="Proteomes" id="UP000246050">
    <property type="component" value="Unassembled WGS sequence"/>
</dbReference>
<evidence type="ECO:0000256" key="2">
    <source>
        <dbReference type="ARBA" id="ARBA00023235"/>
    </source>
</evidence>
<organism evidence="7 8">
    <name type="scientific">Micromonospora sicca</name>
    <dbReference type="NCBI Taxonomy" id="2202420"/>
    <lineage>
        <taxon>Bacteria</taxon>
        <taxon>Bacillati</taxon>
        <taxon>Actinomycetota</taxon>
        <taxon>Actinomycetes</taxon>
        <taxon>Micromonosporales</taxon>
        <taxon>Micromonosporaceae</taxon>
        <taxon>Micromonospora</taxon>
    </lineage>
</organism>
<evidence type="ECO:0000256" key="4">
    <source>
        <dbReference type="RuleBase" id="RU362032"/>
    </source>
</evidence>
<dbReference type="AlphaFoldDB" id="A0A317DBC5"/>
<proteinExistence type="inferred from homology"/>
<evidence type="ECO:0000313" key="7">
    <source>
        <dbReference type="EMBL" id="PWR11400.1"/>
    </source>
</evidence>